<dbReference type="EMBL" id="JANPWB010000004">
    <property type="protein sequence ID" value="KAJ1194320.1"/>
    <property type="molecule type" value="Genomic_DNA"/>
</dbReference>
<reference evidence="2" key="1">
    <citation type="journal article" date="2022" name="bioRxiv">
        <title>Sequencing and chromosome-scale assembly of the giantPleurodeles waltlgenome.</title>
        <authorList>
            <person name="Brown T."/>
            <person name="Elewa A."/>
            <person name="Iarovenko S."/>
            <person name="Subramanian E."/>
            <person name="Araus A.J."/>
            <person name="Petzold A."/>
            <person name="Susuki M."/>
            <person name="Suzuki K.-i.T."/>
            <person name="Hayashi T."/>
            <person name="Toyoda A."/>
            <person name="Oliveira C."/>
            <person name="Osipova E."/>
            <person name="Leigh N.D."/>
            <person name="Simon A."/>
            <person name="Yun M.H."/>
        </authorList>
    </citation>
    <scope>NUCLEOTIDE SEQUENCE</scope>
    <source>
        <strain evidence="2">20211129_DDA</strain>
        <tissue evidence="2">Liver</tissue>
    </source>
</reference>
<keyword evidence="3" id="KW-1185">Reference proteome</keyword>
<accession>A0AAV7UYX9</accession>
<organism evidence="2 3">
    <name type="scientific">Pleurodeles waltl</name>
    <name type="common">Iberian ribbed newt</name>
    <dbReference type="NCBI Taxonomy" id="8319"/>
    <lineage>
        <taxon>Eukaryota</taxon>
        <taxon>Metazoa</taxon>
        <taxon>Chordata</taxon>
        <taxon>Craniata</taxon>
        <taxon>Vertebrata</taxon>
        <taxon>Euteleostomi</taxon>
        <taxon>Amphibia</taxon>
        <taxon>Batrachia</taxon>
        <taxon>Caudata</taxon>
        <taxon>Salamandroidea</taxon>
        <taxon>Salamandridae</taxon>
        <taxon>Pleurodelinae</taxon>
        <taxon>Pleurodeles</taxon>
    </lineage>
</organism>
<proteinExistence type="predicted"/>
<dbReference type="AlphaFoldDB" id="A0AAV7UYX9"/>
<dbReference type="Proteomes" id="UP001066276">
    <property type="component" value="Chromosome 2_2"/>
</dbReference>
<evidence type="ECO:0000256" key="1">
    <source>
        <dbReference type="SAM" id="MobiDB-lite"/>
    </source>
</evidence>
<protein>
    <submittedName>
        <fullName evidence="2">Uncharacterized protein</fullName>
    </submittedName>
</protein>
<sequence>METTPESLDHDPSEISNRGRDLERLFKNYDDRGHILHAVVKNTQGSDREQSRSPLKPLQPPPEMKRPEQDIYLAGWEKKRHPSSNPVSTYLF</sequence>
<name>A0AAV7UYX9_PLEWA</name>
<evidence type="ECO:0000313" key="2">
    <source>
        <dbReference type="EMBL" id="KAJ1194320.1"/>
    </source>
</evidence>
<feature type="region of interest" description="Disordered" evidence="1">
    <location>
        <begin position="1"/>
        <end position="21"/>
    </location>
</feature>
<evidence type="ECO:0000313" key="3">
    <source>
        <dbReference type="Proteomes" id="UP001066276"/>
    </source>
</evidence>
<gene>
    <name evidence="2" type="ORF">NDU88_003609</name>
</gene>
<feature type="compositionally biased region" description="Basic and acidic residues" evidence="1">
    <location>
        <begin position="7"/>
        <end position="21"/>
    </location>
</feature>
<feature type="region of interest" description="Disordered" evidence="1">
    <location>
        <begin position="41"/>
        <end position="68"/>
    </location>
</feature>
<comment type="caution">
    <text evidence="2">The sequence shown here is derived from an EMBL/GenBank/DDBJ whole genome shotgun (WGS) entry which is preliminary data.</text>
</comment>